<evidence type="ECO:0000256" key="3">
    <source>
        <dbReference type="ARBA" id="ARBA00012054"/>
    </source>
</evidence>
<sequence length="184" mass="19599">MIEISGSAPVRAAHVIVVMGVSSSGKSSIAQALAARFGFHFVEGDDLHPAENVERMSHGLPLSDENRLGWLDTIAGIIADADPCRGLVVTCSALKRSYRERLAAASPRVIFLHLAGSRDLIASRMALREGHFMPLSLLDSQFGDLEPPGPDENAVTLDIAREPGELLEQAGKLLHLTPASTVTA</sequence>
<name>A0ABU4RJ80_9HYPH</name>
<dbReference type="RefSeq" id="WP_319843018.1">
    <property type="nucleotide sequence ID" value="NZ_JAXAFJ010000001.1"/>
</dbReference>
<evidence type="ECO:0000256" key="9">
    <source>
        <dbReference type="RuleBase" id="RU363066"/>
    </source>
</evidence>
<dbReference type="PANTHER" id="PTHR43442">
    <property type="entry name" value="GLUCONOKINASE-RELATED"/>
    <property type="match status" value="1"/>
</dbReference>
<protein>
    <recommendedName>
        <fullName evidence="3 9">Gluconokinase</fullName>
        <ecNumber evidence="3 9">2.7.1.12</ecNumber>
    </recommendedName>
</protein>
<dbReference type="Proteomes" id="UP001274321">
    <property type="component" value="Unassembled WGS sequence"/>
</dbReference>
<dbReference type="Gene3D" id="3.40.50.300">
    <property type="entry name" value="P-loop containing nucleotide triphosphate hydrolases"/>
    <property type="match status" value="1"/>
</dbReference>
<comment type="caution">
    <text evidence="10">The sequence shown here is derived from an EMBL/GenBank/DDBJ whole genome shotgun (WGS) entry which is preliminary data.</text>
</comment>
<evidence type="ECO:0000256" key="2">
    <source>
        <dbReference type="ARBA" id="ARBA00008420"/>
    </source>
</evidence>
<evidence type="ECO:0000256" key="4">
    <source>
        <dbReference type="ARBA" id="ARBA00022679"/>
    </source>
</evidence>
<keyword evidence="6 9" id="KW-0418">Kinase</keyword>
<dbReference type="SUPFAM" id="SSF52540">
    <property type="entry name" value="P-loop containing nucleoside triphosphate hydrolases"/>
    <property type="match status" value="1"/>
</dbReference>
<evidence type="ECO:0000313" key="11">
    <source>
        <dbReference type="Proteomes" id="UP001274321"/>
    </source>
</evidence>
<dbReference type="CDD" id="cd02021">
    <property type="entry name" value="GntK"/>
    <property type="match status" value="1"/>
</dbReference>
<evidence type="ECO:0000256" key="8">
    <source>
        <dbReference type="ARBA" id="ARBA00048090"/>
    </source>
</evidence>
<dbReference type="PANTHER" id="PTHR43442:SF3">
    <property type="entry name" value="GLUCONOKINASE-RELATED"/>
    <property type="match status" value="1"/>
</dbReference>
<comment type="pathway">
    <text evidence="1">Carbohydrate acid metabolism.</text>
</comment>
<organism evidence="10 11">
    <name type="scientific">Terrihabitans rhizophilus</name>
    <dbReference type="NCBI Taxonomy" id="3092662"/>
    <lineage>
        <taxon>Bacteria</taxon>
        <taxon>Pseudomonadati</taxon>
        <taxon>Pseudomonadota</taxon>
        <taxon>Alphaproteobacteria</taxon>
        <taxon>Hyphomicrobiales</taxon>
        <taxon>Terrihabitans</taxon>
    </lineage>
</organism>
<dbReference type="InterPro" id="IPR027417">
    <property type="entry name" value="P-loop_NTPase"/>
</dbReference>
<dbReference type="EMBL" id="JAXAFJ010000001">
    <property type="protein sequence ID" value="MDX6804908.1"/>
    <property type="molecule type" value="Genomic_DNA"/>
</dbReference>
<dbReference type="NCBIfam" id="TIGR01313">
    <property type="entry name" value="therm_gnt_kin"/>
    <property type="match status" value="1"/>
</dbReference>
<evidence type="ECO:0000256" key="1">
    <source>
        <dbReference type="ARBA" id="ARBA00004761"/>
    </source>
</evidence>
<keyword evidence="5 9" id="KW-0547">Nucleotide-binding</keyword>
<proteinExistence type="inferred from homology"/>
<accession>A0ABU4RJ80</accession>
<keyword evidence="7 9" id="KW-0067">ATP-binding</keyword>
<comment type="catalytic activity">
    <reaction evidence="8 9">
        <text>D-gluconate + ATP = 6-phospho-D-gluconate + ADP + H(+)</text>
        <dbReference type="Rhea" id="RHEA:19433"/>
        <dbReference type="ChEBI" id="CHEBI:15378"/>
        <dbReference type="ChEBI" id="CHEBI:18391"/>
        <dbReference type="ChEBI" id="CHEBI:30616"/>
        <dbReference type="ChEBI" id="CHEBI:58759"/>
        <dbReference type="ChEBI" id="CHEBI:456216"/>
        <dbReference type="EC" id="2.7.1.12"/>
    </reaction>
</comment>
<evidence type="ECO:0000256" key="7">
    <source>
        <dbReference type="ARBA" id="ARBA00022840"/>
    </source>
</evidence>
<dbReference type="InterPro" id="IPR006001">
    <property type="entry name" value="Therm_gnt_kin"/>
</dbReference>
<dbReference type="GO" id="GO:0046316">
    <property type="term" value="F:gluconokinase activity"/>
    <property type="evidence" value="ECO:0007669"/>
    <property type="project" value="UniProtKB-EC"/>
</dbReference>
<dbReference type="EC" id="2.7.1.12" evidence="3 9"/>
<keyword evidence="4 9" id="KW-0808">Transferase</keyword>
<evidence type="ECO:0000313" key="10">
    <source>
        <dbReference type="EMBL" id="MDX6804908.1"/>
    </source>
</evidence>
<comment type="similarity">
    <text evidence="2 9">Belongs to the gluconokinase GntK/GntV family.</text>
</comment>
<keyword evidence="11" id="KW-1185">Reference proteome</keyword>
<reference evidence="10 11" key="1">
    <citation type="submission" date="2023-11" db="EMBL/GenBank/DDBJ databases">
        <authorList>
            <person name="Bao R."/>
        </authorList>
    </citation>
    <scope>NUCLEOTIDE SEQUENCE [LARGE SCALE GENOMIC DNA]</scope>
    <source>
        <strain evidence="10 11">PJ23</strain>
    </source>
</reference>
<evidence type="ECO:0000256" key="6">
    <source>
        <dbReference type="ARBA" id="ARBA00022777"/>
    </source>
</evidence>
<gene>
    <name evidence="10" type="ORF">SCD90_02415</name>
</gene>
<evidence type="ECO:0000256" key="5">
    <source>
        <dbReference type="ARBA" id="ARBA00022741"/>
    </source>
</evidence>